<protein>
    <submittedName>
        <fullName evidence="1">Uncharacterized protein</fullName>
    </submittedName>
</protein>
<proteinExistence type="predicted"/>
<evidence type="ECO:0000313" key="1">
    <source>
        <dbReference type="EMBL" id="DAE18131.1"/>
    </source>
</evidence>
<sequence>MKALSCDGQRCCCIVPFGEHLAWSISSRKERKKV</sequence>
<dbReference type="EMBL" id="BK015651">
    <property type="protein sequence ID" value="DAE18131.1"/>
    <property type="molecule type" value="Genomic_DNA"/>
</dbReference>
<organism evidence="1">
    <name type="scientific">Siphoviridae sp. ctEBu1</name>
    <dbReference type="NCBI Taxonomy" id="2825393"/>
    <lineage>
        <taxon>Viruses</taxon>
        <taxon>Duplodnaviria</taxon>
        <taxon>Heunggongvirae</taxon>
        <taxon>Uroviricota</taxon>
        <taxon>Caudoviricetes</taxon>
    </lineage>
</organism>
<name>A0A8S5QGX4_9CAUD</name>
<reference evidence="1" key="1">
    <citation type="journal article" date="2021" name="Proc. Natl. Acad. Sci. U.S.A.">
        <title>A Catalog of Tens of Thousands of Viruses from Human Metagenomes Reveals Hidden Associations with Chronic Diseases.</title>
        <authorList>
            <person name="Tisza M.J."/>
            <person name="Buck C.B."/>
        </authorList>
    </citation>
    <scope>NUCLEOTIDE SEQUENCE</scope>
    <source>
        <strain evidence="1">CtEBu1</strain>
    </source>
</reference>
<accession>A0A8S5QGX4</accession>